<dbReference type="InParanoid" id="F0ZN26"/>
<evidence type="ECO:0000313" key="1">
    <source>
        <dbReference type="EMBL" id="EGC34639.1"/>
    </source>
</evidence>
<dbReference type="GeneID" id="10499442"/>
<sequence length="187" mass="21829">MIKILILIFNIFLLIKFGGCVLTFISYSDKDCSREVVSTIYYDDMELFYNNGTHVLPLESSSSTNSKNVESQYEEINKCIKHRGGSMKILAEEYKLLKGQNSSSICVLEQNVKSKTKTDLKKKTPSIVKYTLNNEIILYRDGYSRLSCTNSHTRQYSCILNNCLLENEWENNVKISYDYWHLYFYKI</sequence>
<accession>F0ZN26</accession>
<dbReference type="RefSeq" id="XP_003288820.1">
    <property type="nucleotide sequence ID" value="XM_003288772.1"/>
</dbReference>
<protein>
    <submittedName>
        <fullName evidence="1">Uncharacterized protein</fullName>
    </submittedName>
</protein>
<name>F0ZN26_DICPU</name>
<dbReference type="EMBL" id="GL871089">
    <property type="protein sequence ID" value="EGC34639.1"/>
    <property type="molecule type" value="Genomic_DNA"/>
</dbReference>
<keyword evidence="2" id="KW-1185">Reference proteome</keyword>
<gene>
    <name evidence="1" type="ORF">DICPUDRAFT_79592</name>
</gene>
<dbReference type="VEuPathDB" id="AmoebaDB:DICPUDRAFT_79592"/>
<dbReference type="Proteomes" id="UP000001064">
    <property type="component" value="Unassembled WGS sequence"/>
</dbReference>
<dbReference type="AlphaFoldDB" id="F0ZN26"/>
<evidence type="ECO:0000313" key="2">
    <source>
        <dbReference type="Proteomes" id="UP000001064"/>
    </source>
</evidence>
<reference evidence="2" key="1">
    <citation type="journal article" date="2011" name="Genome Biol.">
        <title>Comparative genomics of the social amoebae Dictyostelium discoideum and Dictyostelium purpureum.</title>
        <authorList>
            <consortium name="US DOE Joint Genome Institute (JGI-PGF)"/>
            <person name="Sucgang R."/>
            <person name="Kuo A."/>
            <person name="Tian X."/>
            <person name="Salerno W."/>
            <person name="Parikh A."/>
            <person name="Feasley C.L."/>
            <person name="Dalin E."/>
            <person name="Tu H."/>
            <person name="Huang E."/>
            <person name="Barry K."/>
            <person name="Lindquist E."/>
            <person name="Shapiro H."/>
            <person name="Bruce D."/>
            <person name="Schmutz J."/>
            <person name="Salamov A."/>
            <person name="Fey P."/>
            <person name="Gaudet P."/>
            <person name="Anjard C."/>
            <person name="Babu M.M."/>
            <person name="Basu S."/>
            <person name="Bushmanova Y."/>
            <person name="van der Wel H."/>
            <person name="Katoh-Kurasawa M."/>
            <person name="Dinh C."/>
            <person name="Coutinho P.M."/>
            <person name="Saito T."/>
            <person name="Elias M."/>
            <person name="Schaap P."/>
            <person name="Kay R.R."/>
            <person name="Henrissat B."/>
            <person name="Eichinger L."/>
            <person name="Rivero F."/>
            <person name="Putnam N.H."/>
            <person name="West C.M."/>
            <person name="Loomis W.F."/>
            <person name="Chisholm R.L."/>
            <person name="Shaulsky G."/>
            <person name="Strassmann J.E."/>
            <person name="Queller D.C."/>
            <person name="Kuspa A."/>
            <person name="Grigoriev I.V."/>
        </authorList>
    </citation>
    <scope>NUCLEOTIDE SEQUENCE [LARGE SCALE GENOMIC DNA]</scope>
    <source>
        <strain evidence="2">QSDP1</strain>
    </source>
</reference>
<dbReference type="KEGG" id="dpp:DICPUDRAFT_79592"/>
<organism evidence="1 2">
    <name type="scientific">Dictyostelium purpureum</name>
    <name type="common">Slime mold</name>
    <dbReference type="NCBI Taxonomy" id="5786"/>
    <lineage>
        <taxon>Eukaryota</taxon>
        <taxon>Amoebozoa</taxon>
        <taxon>Evosea</taxon>
        <taxon>Eumycetozoa</taxon>
        <taxon>Dictyostelia</taxon>
        <taxon>Dictyosteliales</taxon>
        <taxon>Dictyosteliaceae</taxon>
        <taxon>Dictyostelium</taxon>
    </lineage>
</organism>
<proteinExistence type="predicted"/>